<comment type="caution">
    <text evidence="2">The sequence shown here is derived from an EMBL/GenBank/DDBJ whole genome shotgun (WGS) entry which is preliminary data.</text>
</comment>
<feature type="compositionally biased region" description="Polar residues" evidence="1">
    <location>
        <begin position="136"/>
        <end position="150"/>
    </location>
</feature>
<feature type="region of interest" description="Disordered" evidence="1">
    <location>
        <begin position="1"/>
        <end position="121"/>
    </location>
</feature>
<gene>
    <name evidence="2" type="ORF">BT67DRAFT_425354</name>
</gene>
<keyword evidence="3" id="KW-1185">Reference proteome</keyword>
<feature type="compositionally biased region" description="Low complexity" evidence="1">
    <location>
        <begin position="387"/>
        <end position="397"/>
    </location>
</feature>
<dbReference type="Proteomes" id="UP001304895">
    <property type="component" value="Unassembled WGS sequence"/>
</dbReference>
<accession>A0AAN6UGF3</accession>
<evidence type="ECO:0000313" key="3">
    <source>
        <dbReference type="Proteomes" id="UP001304895"/>
    </source>
</evidence>
<dbReference type="EMBL" id="MU853417">
    <property type="protein sequence ID" value="KAK4132552.1"/>
    <property type="molecule type" value="Genomic_DNA"/>
</dbReference>
<feature type="compositionally biased region" description="Low complexity" evidence="1">
    <location>
        <begin position="240"/>
        <end position="253"/>
    </location>
</feature>
<organism evidence="2 3">
    <name type="scientific">Trichocladium antarcticum</name>
    <dbReference type="NCBI Taxonomy" id="1450529"/>
    <lineage>
        <taxon>Eukaryota</taxon>
        <taxon>Fungi</taxon>
        <taxon>Dikarya</taxon>
        <taxon>Ascomycota</taxon>
        <taxon>Pezizomycotina</taxon>
        <taxon>Sordariomycetes</taxon>
        <taxon>Sordariomycetidae</taxon>
        <taxon>Sordariales</taxon>
        <taxon>Chaetomiaceae</taxon>
        <taxon>Trichocladium</taxon>
    </lineage>
</organism>
<feature type="region of interest" description="Disordered" evidence="1">
    <location>
        <begin position="231"/>
        <end position="276"/>
    </location>
</feature>
<evidence type="ECO:0000313" key="2">
    <source>
        <dbReference type="EMBL" id="KAK4132552.1"/>
    </source>
</evidence>
<feature type="compositionally biased region" description="Low complexity" evidence="1">
    <location>
        <begin position="351"/>
        <end position="380"/>
    </location>
</feature>
<feature type="compositionally biased region" description="Low complexity" evidence="1">
    <location>
        <begin position="152"/>
        <end position="182"/>
    </location>
</feature>
<feature type="compositionally biased region" description="Low complexity" evidence="1">
    <location>
        <begin position="60"/>
        <end position="71"/>
    </location>
</feature>
<proteinExistence type="predicted"/>
<feature type="compositionally biased region" description="Polar residues" evidence="1">
    <location>
        <begin position="43"/>
        <end position="57"/>
    </location>
</feature>
<feature type="region of interest" description="Disordered" evidence="1">
    <location>
        <begin position="136"/>
        <end position="184"/>
    </location>
</feature>
<protein>
    <recommendedName>
        <fullName evidence="4">Acetylserotonin methytransferase-like protein</fullName>
    </recommendedName>
</protein>
<feature type="compositionally biased region" description="Polar residues" evidence="1">
    <location>
        <begin position="1"/>
        <end position="10"/>
    </location>
</feature>
<reference evidence="2" key="1">
    <citation type="journal article" date="2023" name="Mol. Phylogenet. Evol.">
        <title>Genome-scale phylogeny and comparative genomics of the fungal order Sordariales.</title>
        <authorList>
            <person name="Hensen N."/>
            <person name="Bonometti L."/>
            <person name="Westerberg I."/>
            <person name="Brannstrom I.O."/>
            <person name="Guillou S."/>
            <person name="Cros-Aarteil S."/>
            <person name="Calhoun S."/>
            <person name="Haridas S."/>
            <person name="Kuo A."/>
            <person name="Mondo S."/>
            <person name="Pangilinan J."/>
            <person name="Riley R."/>
            <person name="LaButti K."/>
            <person name="Andreopoulos B."/>
            <person name="Lipzen A."/>
            <person name="Chen C."/>
            <person name="Yan M."/>
            <person name="Daum C."/>
            <person name="Ng V."/>
            <person name="Clum A."/>
            <person name="Steindorff A."/>
            <person name="Ohm R.A."/>
            <person name="Martin F."/>
            <person name="Silar P."/>
            <person name="Natvig D.O."/>
            <person name="Lalanne C."/>
            <person name="Gautier V."/>
            <person name="Ament-Velasquez S.L."/>
            <person name="Kruys A."/>
            <person name="Hutchinson M.I."/>
            <person name="Powell A.J."/>
            <person name="Barry K."/>
            <person name="Miller A.N."/>
            <person name="Grigoriev I.V."/>
            <person name="Debuchy R."/>
            <person name="Gladieux P."/>
            <person name="Hiltunen Thoren M."/>
            <person name="Johannesson H."/>
        </authorList>
    </citation>
    <scope>NUCLEOTIDE SEQUENCE</scope>
    <source>
        <strain evidence="2">CBS 123565</strain>
    </source>
</reference>
<sequence>MIDLPSPSTHARTHQNKSHAAAFQVDRPAMSTPHSAGGFSLFPNPNNAPGSRSQSRPRTAAPQEGHAPAAAIEATPPRTGRRRNSTRPSTDSGAGPSATAAATAAAPGPQDPVVDVPYAQPVTDVPQRCETAFSEAQTLVRSSSQRSRNSIAKPPLAYAPAGPGSSSFSPPGEPAAESSTSAVRSIFPRYNPDVSLDRQDYYPTQASPTHIPQAAISRALYAPPNMAPLPGAPSSGLRSPPAAAAISPAVPTANSHGRWPGPGQRHHEPPAIPPVSSTEELRGLWKVTNGWRASSLEGRTYCLQLATAADAPTYTLASSAGQPFYCLRVDPTSASAIVSLSRYDPNKPFKPASTTTTTTTTPPGTTSSPSPRPSSSSSASRRPDPPTTAHTPATTAPKHLKNWTLVLTTTLPAPRPAGADADAHDDGLLADLWPCAAARLAADRANDAATVALAQHESARLVYDGDSGARFLVHPALAVPFCVTVERRRAGNGNGSSTTTYTLEHLESPCHLARLTRDATGGGWLEVDTAVAGKVESVYLVDVAVAALVLVAHGDAGHVVREAFEPPPVAAGFDAPPGACGGGGAGSADRDGKREVTRGRGMEQFEMDLESQSSLKKDEKDKVPAVLRALVKLVTVMFKCFVWCATMVFKALFGILSGVARCCGLGKL</sequence>
<feature type="compositionally biased region" description="Low complexity" evidence="1">
    <location>
        <begin position="89"/>
        <end position="108"/>
    </location>
</feature>
<dbReference type="AlphaFoldDB" id="A0AAN6UGF3"/>
<evidence type="ECO:0000256" key="1">
    <source>
        <dbReference type="SAM" id="MobiDB-lite"/>
    </source>
</evidence>
<reference evidence="2" key="2">
    <citation type="submission" date="2023-05" db="EMBL/GenBank/DDBJ databases">
        <authorList>
            <consortium name="Lawrence Berkeley National Laboratory"/>
            <person name="Steindorff A."/>
            <person name="Hensen N."/>
            <person name="Bonometti L."/>
            <person name="Westerberg I."/>
            <person name="Brannstrom I.O."/>
            <person name="Guillou S."/>
            <person name="Cros-Aarteil S."/>
            <person name="Calhoun S."/>
            <person name="Haridas S."/>
            <person name="Kuo A."/>
            <person name="Mondo S."/>
            <person name="Pangilinan J."/>
            <person name="Riley R."/>
            <person name="Labutti K."/>
            <person name="Andreopoulos B."/>
            <person name="Lipzen A."/>
            <person name="Chen C."/>
            <person name="Yanf M."/>
            <person name="Daum C."/>
            <person name="Ng V."/>
            <person name="Clum A."/>
            <person name="Ohm R."/>
            <person name="Martin F."/>
            <person name="Silar P."/>
            <person name="Natvig D."/>
            <person name="Lalanne C."/>
            <person name="Gautier V."/>
            <person name="Ament-Velasquez S.L."/>
            <person name="Kruys A."/>
            <person name="Hutchinson M.I."/>
            <person name="Powell A.J."/>
            <person name="Barry K."/>
            <person name="Miller A.N."/>
            <person name="Grigoriev I.V."/>
            <person name="Debuchy R."/>
            <person name="Gladieux P."/>
            <person name="Thoren M.H."/>
            <person name="Johannesson H."/>
        </authorList>
    </citation>
    <scope>NUCLEOTIDE SEQUENCE</scope>
    <source>
        <strain evidence="2">CBS 123565</strain>
    </source>
</reference>
<name>A0AAN6UGF3_9PEZI</name>
<feature type="region of interest" description="Disordered" evidence="1">
    <location>
        <begin position="342"/>
        <end position="401"/>
    </location>
</feature>
<evidence type="ECO:0008006" key="4">
    <source>
        <dbReference type="Google" id="ProtNLM"/>
    </source>
</evidence>